<feature type="domain" description="Saccharopine dehydrogenase NADP binding" evidence="1">
    <location>
        <begin position="4"/>
        <end position="126"/>
    </location>
</feature>
<dbReference type="EMBL" id="LGEX01000008">
    <property type="protein sequence ID" value="KUK07274.1"/>
    <property type="molecule type" value="Genomic_DNA"/>
</dbReference>
<feature type="non-terminal residue" evidence="2">
    <location>
        <position position="227"/>
    </location>
</feature>
<reference evidence="3" key="1">
    <citation type="journal article" date="2015" name="MBio">
        <title>Genome-Resolved Metagenomic Analysis Reveals Roles for Candidate Phyla and Other Microbial Community Members in Biogeochemical Transformations in Oil Reservoirs.</title>
        <authorList>
            <person name="Hu P."/>
            <person name="Tom L."/>
            <person name="Singh A."/>
            <person name="Thomas B.C."/>
            <person name="Baker B.J."/>
            <person name="Piceno Y.M."/>
            <person name="Andersen G.L."/>
            <person name="Banfield J.F."/>
        </authorList>
    </citation>
    <scope>NUCLEOTIDE SEQUENCE [LARGE SCALE GENOMIC DNA]</scope>
</reference>
<dbReference type="Gene3D" id="3.30.360.10">
    <property type="entry name" value="Dihydrodipicolinate Reductase, domain 2"/>
    <property type="match status" value="1"/>
</dbReference>
<comment type="caution">
    <text evidence="2">The sequence shown here is derived from an EMBL/GenBank/DDBJ whole genome shotgun (WGS) entry which is preliminary data.</text>
</comment>
<gene>
    <name evidence="2" type="ORF">XD48_0450</name>
</gene>
<dbReference type="PANTHER" id="PTHR43796">
    <property type="entry name" value="CARBOXYNORSPERMIDINE SYNTHASE"/>
    <property type="match status" value="1"/>
</dbReference>
<protein>
    <recommendedName>
        <fullName evidence="1">Saccharopine dehydrogenase NADP binding domain-containing protein</fullName>
    </recommendedName>
</protein>
<evidence type="ECO:0000259" key="1">
    <source>
        <dbReference type="Pfam" id="PF03435"/>
    </source>
</evidence>
<dbReference type="PANTHER" id="PTHR43796:SF2">
    <property type="entry name" value="CARBOXYNORSPERMIDINE SYNTHASE"/>
    <property type="match status" value="1"/>
</dbReference>
<organism evidence="2 3">
    <name type="scientific">Archaeoglobus fulgidus</name>
    <dbReference type="NCBI Taxonomy" id="2234"/>
    <lineage>
        <taxon>Archaea</taxon>
        <taxon>Methanobacteriati</taxon>
        <taxon>Methanobacteriota</taxon>
        <taxon>Archaeoglobi</taxon>
        <taxon>Archaeoglobales</taxon>
        <taxon>Archaeoglobaceae</taxon>
        <taxon>Archaeoglobus</taxon>
    </lineage>
</organism>
<dbReference type="InterPro" id="IPR036291">
    <property type="entry name" value="NAD(P)-bd_dom_sf"/>
</dbReference>
<dbReference type="Proteomes" id="UP000054015">
    <property type="component" value="Unassembled WGS sequence"/>
</dbReference>
<dbReference type="InterPro" id="IPR005097">
    <property type="entry name" value="Sacchrp_dh_NADP-bd"/>
</dbReference>
<evidence type="ECO:0000313" key="3">
    <source>
        <dbReference type="Proteomes" id="UP000054015"/>
    </source>
</evidence>
<name>A0A101E1W3_ARCFL</name>
<dbReference type="Gene3D" id="3.40.50.720">
    <property type="entry name" value="NAD(P)-binding Rossmann-like Domain"/>
    <property type="match status" value="1"/>
</dbReference>
<accession>A0A101E1W3</accession>
<evidence type="ECO:0000313" key="2">
    <source>
        <dbReference type="EMBL" id="KUK07274.1"/>
    </source>
</evidence>
<dbReference type="AlphaFoldDB" id="A0A101E1W3"/>
<dbReference type="SUPFAM" id="SSF51735">
    <property type="entry name" value="NAD(P)-binding Rossmann-fold domains"/>
    <property type="match status" value="1"/>
</dbReference>
<sequence>MKCIVLGCGTVGTTAAMILSRSGIFSELYLADVSEENAMRAAKLCQLDESKALTCDAGNVEEVAETIKDFDVVLNCVGPFYEYGPKLLKAAIKAGVNYVDICDDYDATVEQLKMDGEAKKAGIKAVIGMGSSPGLANLLAKYAALHLFNETEAIDIYHAHGGEATEGAAVVKHRIHSMEMEIPVFLDGEFRTVKLFEESGKALEEEFEFPVIGKYWVYAYPHPETIT</sequence>
<proteinExistence type="predicted"/>
<dbReference type="Pfam" id="PF03435">
    <property type="entry name" value="Sacchrp_dh_NADP"/>
    <property type="match status" value="1"/>
</dbReference>